<organism evidence="1 2">
    <name type="scientific">Paraburkholderia guartelaensis</name>
    <dbReference type="NCBI Taxonomy" id="2546446"/>
    <lineage>
        <taxon>Bacteria</taxon>
        <taxon>Pseudomonadati</taxon>
        <taxon>Pseudomonadota</taxon>
        <taxon>Betaproteobacteria</taxon>
        <taxon>Burkholderiales</taxon>
        <taxon>Burkholderiaceae</taxon>
        <taxon>Paraburkholderia</taxon>
    </lineage>
</organism>
<evidence type="ECO:0000313" key="1">
    <source>
        <dbReference type="EMBL" id="MEM5447482.1"/>
    </source>
</evidence>
<dbReference type="RefSeq" id="WP_368619866.1">
    <property type="nucleotide sequence ID" value="NZ_JAYMRW010000003.1"/>
</dbReference>
<protein>
    <submittedName>
        <fullName evidence="1">Uncharacterized protein</fullName>
    </submittedName>
</protein>
<accession>A0ABU9S7Y1</accession>
<sequence length="93" mass="10139">MISPKAWGAAMAVRQSLGAAVVKWLNPTSRQTVRVVTVHRAPSGRIASVFIEAQTADGPRALFFFRHPDRGWQVFPPDILRPSMGAARVATSI</sequence>
<keyword evidence="2" id="KW-1185">Reference proteome</keyword>
<comment type="caution">
    <text evidence="1">The sequence shown here is derived from an EMBL/GenBank/DDBJ whole genome shotgun (WGS) entry which is preliminary data.</text>
</comment>
<name>A0ABU9S7Y1_9BURK</name>
<evidence type="ECO:0000313" key="2">
    <source>
        <dbReference type="Proteomes" id="UP001390669"/>
    </source>
</evidence>
<reference evidence="1 2" key="1">
    <citation type="submission" date="2024-01" db="EMBL/GenBank/DDBJ databases">
        <title>The diversity of rhizobia nodulating Mimosa spp. in eleven states of Brazil covering several biomes is determined by host plant, location, and edaphic factors.</title>
        <authorList>
            <person name="Rouws L."/>
            <person name="Barauna A."/>
            <person name="Beukes C."/>
            <person name="De Faria S.M."/>
            <person name="Gross E."/>
            <person name="Dos Reis Junior F.B."/>
            <person name="Simon M."/>
            <person name="Maluk M."/>
            <person name="Odee D.W."/>
            <person name="Kenicer G."/>
            <person name="Young J.P.W."/>
            <person name="Reis V.M."/>
            <person name="Zilli J."/>
            <person name="James E.K."/>
        </authorList>
    </citation>
    <scope>NUCLEOTIDE SEQUENCE [LARGE SCALE GENOMIC DNA]</scope>
    <source>
        <strain evidence="1 2">JPY164</strain>
    </source>
</reference>
<gene>
    <name evidence="1" type="ORF">VSR33_08250</name>
</gene>
<dbReference type="EMBL" id="JAYMRW010000003">
    <property type="protein sequence ID" value="MEM5447482.1"/>
    <property type="molecule type" value="Genomic_DNA"/>
</dbReference>
<dbReference type="Proteomes" id="UP001390669">
    <property type="component" value="Unassembled WGS sequence"/>
</dbReference>
<proteinExistence type="predicted"/>